<sequence>MCEGQPTKHAQPNKESGKNSPIGRNGGVVCSDLKGLMVPVERKGNQYMVKFVDHLINYGRVSVAKKKDKLQHQTEPDSTNPNRVSPLEVLTGEKPKLADIAVFSTFCMVYRGPSKKARKFCAEVGVIHIQNVETLGDVGNE</sequence>
<evidence type="ECO:0000256" key="1">
    <source>
        <dbReference type="SAM" id="MobiDB-lite"/>
    </source>
</evidence>
<name>A0A8T1CJL4_9STRA</name>
<comment type="caution">
    <text evidence="2">The sequence shown here is derived from an EMBL/GenBank/DDBJ whole genome shotgun (WGS) entry which is preliminary data.</text>
</comment>
<organism evidence="2 3">
    <name type="scientific">Phytophthora cactorum</name>
    <dbReference type="NCBI Taxonomy" id="29920"/>
    <lineage>
        <taxon>Eukaryota</taxon>
        <taxon>Sar</taxon>
        <taxon>Stramenopiles</taxon>
        <taxon>Oomycota</taxon>
        <taxon>Peronosporomycetes</taxon>
        <taxon>Peronosporales</taxon>
        <taxon>Peronosporaceae</taxon>
        <taxon>Phytophthora</taxon>
    </lineage>
</organism>
<accession>A0A8T1CJL4</accession>
<feature type="region of interest" description="Disordered" evidence="1">
    <location>
        <begin position="1"/>
        <end position="25"/>
    </location>
</feature>
<dbReference type="VEuPathDB" id="FungiDB:PC110_g4291"/>
<proteinExistence type="predicted"/>
<evidence type="ECO:0000313" key="3">
    <source>
        <dbReference type="Proteomes" id="UP000736787"/>
    </source>
</evidence>
<protein>
    <submittedName>
        <fullName evidence="2">Uncharacterized protein</fullName>
    </submittedName>
</protein>
<dbReference type="AlphaFoldDB" id="A0A8T1CJL4"/>
<evidence type="ECO:0000313" key="2">
    <source>
        <dbReference type="EMBL" id="KAG2924644.1"/>
    </source>
</evidence>
<reference evidence="2" key="1">
    <citation type="submission" date="2018-10" db="EMBL/GenBank/DDBJ databases">
        <title>Effector identification in a new, highly contiguous assembly of the strawberry crown rot pathogen Phytophthora cactorum.</title>
        <authorList>
            <person name="Armitage A.D."/>
            <person name="Nellist C.F."/>
            <person name="Bates H."/>
            <person name="Vickerstaff R.J."/>
            <person name="Harrison R.J."/>
        </authorList>
    </citation>
    <scope>NUCLEOTIDE SEQUENCE</scope>
    <source>
        <strain evidence="2">4040</strain>
    </source>
</reference>
<dbReference type="Proteomes" id="UP000736787">
    <property type="component" value="Unassembled WGS sequence"/>
</dbReference>
<dbReference type="EMBL" id="RCMK01000509">
    <property type="protein sequence ID" value="KAG2924644.1"/>
    <property type="molecule type" value="Genomic_DNA"/>
</dbReference>
<gene>
    <name evidence="2" type="ORF">PC117_g15358</name>
</gene>
<feature type="region of interest" description="Disordered" evidence="1">
    <location>
        <begin position="66"/>
        <end position="86"/>
    </location>
</feature>